<evidence type="ECO:0000256" key="1">
    <source>
        <dbReference type="ARBA" id="ARBA00001947"/>
    </source>
</evidence>
<accession>A0A1Y0CPA4</accession>
<dbReference type="InterPro" id="IPR024078">
    <property type="entry name" value="LmbE-like_dom_sf"/>
</dbReference>
<dbReference type="GO" id="GO:0016811">
    <property type="term" value="F:hydrolase activity, acting on carbon-nitrogen (but not peptide) bonds, in linear amides"/>
    <property type="evidence" value="ECO:0007669"/>
    <property type="project" value="TreeGrafter"/>
</dbReference>
<sequence length="221" mass="25113">MEAERHVLVVFPHPDDEAFSSSGTIKQFTQSGVPVTYLCGTLGQMGRNLGNPLFANRETLPEVRRKELLDACKVMGIEDLRMLGLHDKTLEFEDEEYLADIVHKALVELNPSLVLTFYPEHGVHPDHDAMSNAVAIAVRRLPEQDRPTVYGKAILKNSVELIGEPDVMIDIRSVAEEKLKAIKAHKSQTSGWVELMEKQLKENAPEIEDWLYRETFWTYKV</sequence>
<dbReference type="PANTHER" id="PTHR12993:SF27">
    <property type="entry name" value="N-ACETYL-ALPHA-D-GLUCOSAMINYL L-MALATE DEACETYLASE 2-RELATED"/>
    <property type="match status" value="1"/>
</dbReference>
<dbReference type="KEGG" id="bhk:B4U37_11825"/>
<reference evidence="3 5" key="2">
    <citation type="submission" date="2019-08" db="EMBL/GenBank/DDBJ databases">
        <title>Bacillus genomes from the desert of Cuatro Cienegas, Coahuila.</title>
        <authorList>
            <person name="Olmedo-Alvarez G."/>
        </authorList>
    </citation>
    <scope>NUCLEOTIDE SEQUENCE [LARGE SCALE GENOMIC DNA]</scope>
    <source>
        <strain evidence="3 5">CH88_3T</strain>
    </source>
</reference>
<dbReference type="Pfam" id="PF02585">
    <property type="entry name" value="PIG-L"/>
    <property type="match status" value="1"/>
</dbReference>
<dbReference type="Proteomes" id="UP000195573">
    <property type="component" value="Chromosome"/>
</dbReference>
<gene>
    <name evidence="3" type="primary">bshB2</name>
    <name evidence="2" type="ORF">B4U37_11825</name>
    <name evidence="3" type="ORF">FZC74_13705</name>
</gene>
<dbReference type="GeneID" id="96739109"/>
<evidence type="ECO:0000313" key="2">
    <source>
        <dbReference type="EMBL" id="ART76685.1"/>
    </source>
</evidence>
<evidence type="ECO:0000313" key="3">
    <source>
        <dbReference type="EMBL" id="TYS58046.1"/>
    </source>
</evidence>
<dbReference type="EMBL" id="CP020880">
    <property type="protein sequence ID" value="ART76685.1"/>
    <property type="molecule type" value="Genomic_DNA"/>
</dbReference>
<dbReference type="Gene3D" id="3.40.50.10320">
    <property type="entry name" value="LmbE-like"/>
    <property type="match status" value="1"/>
</dbReference>
<dbReference type="PANTHER" id="PTHR12993">
    <property type="entry name" value="N-ACETYLGLUCOSAMINYL-PHOSPHATIDYLINOSITOL DE-N-ACETYLASE-RELATED"/>
    <property type="match status" value="1"/>
</dbReference>
<dbReference type="SUPFAM" id="SSF102588">
    <property type="entry name" value="LmbE-like"/>
    <property type="match status" value="1"/>
</dbReference>
<proteinExistence type="predicted"/>
<protein>
    <submittedName>
        <fullName evidence="3">Bacillithiol biosynthesis deacetylase BshB2</fullName>
    </submittedName>
</protein>
<keyword evidence="4" id="KW-1185">Reference proteome</keyword>
<comment type="cofactor">
    <cofactor evidence="1">
        <name>Zn(2+)</name>
        <dbReference type="ChEBI" id="CHEBI:29105"/>
    </cofactor>
</comment>
<evidence type="ECO:0000313" key="4">
    <source>
        <dbReference type="Proteomes" id="UP000195573"/>
    </source>
</evidence>
<dbReference type="NCBIfam" id="TIGR04000">
    <property type="entry name" value="thiol_BshB2"/>
    <property type="match status" value="1"/>
</dbReference>
<name>A0A1Y0CPA4_9BACI</name>
<dbReference type="AlphaFoldDB" id="A0A1Y0CPA4"/>
<dbReference type="EMBL" id="VTEU01000005">
    <property type="protein sequence ID" value="TYS58046.1"/>
    <property type="molecule type" value="Genomic_DNA"/>
</dbReference>
<evidence type="ECO:0000313" key="5">
    <source>
        <dbReference type="Proteomes" id="UP000323393"/>
    </source>
</evidence>
<dbReference type="Proteomes" id="UP000323393">
    <property type="component" value="Unassembled WGS sequence"/>
</dbReference>
<reference evidence="2 4" key="1">
    <citation type="submission" date="2017-04" db="EMBL/GenBank/DDBJ databases">
        <title>Complete Genome Sequence of the Bacillus horikoshii 20a strain from Cuatro Cienegas, Coahuila, Mexico.</title>
        <authorList>
            <person name="Zarza E."/>
            <person name="Alcaraz L.D."/>
            <person name="Aguilar-Salinas B."/>
            <person name="Islas A."/>
            <person name="Olmedo-Alvarez G."/>
        </authorList>
    </citation>
    <scope>NUCLEOTIDE SEQUENCE [LARGE SCALE GENOMIC DNA]</scope>
    <source>
        <strain evidence="2 4">20a</strain>
    </source>
</reference>
<dbReference type="InterPro" id="IPR003737">
    <property type="entry name" value="GlcNAc_PI_deacetylase-related"/>
</dbReference>
<organism evidence="3 5">
    <name type="scientific">Sutcliffiella horikoshii</name>
    <dbReference type="NCBI Taxonomy" id="79883"/>
    <lineage>
        <taxon>Bacteria</taxon>
        <taxon>Bacillati</taxon>
        <taxon>Bacillota</taxon>
        <taxon>Bacilli</taxon>
        <taxon>Bacillales</taxon>
        <taxon>Bacillaceae</taxon>
        <taxon>Sutcliffiella</taxon>
    </lineage>
</organism>
<dbReference type="RefSeq" id="WP_088018398.1">
    <property type="nucleotide sequence ID" value="NZ_CP020880.1"/>
</dbReference>
<dbReference type="InterPro" id="IPR023841">
    <property type="entry name" value="BshB2"/>
</dbReference>